<dbReference type="CTD" id="187957"/>
<dbReference type="KEGG" id="cel:CELE_T01G5.4"/>
<dbReference type="WormBase" id="T01G5.4">
    <property type="protein sequence ID" value="CE53056"/>
    <property type="gene ID" value="WBGene00005658"/>
    <property type="gene designation" value="srr-7"/>
</dbReference>
<keyword evidence="1" id="KW-0812">Transmembrane</keyword>
<dbReference type="GeneID" id="187957"/>
<dbReference type="RefSeq" id="NP_506731.2">
    <property type="nucleotide sequence ID" value="NM_074330.2"/>
</dbReference>
<dbReference type="Proteomes" id="UP000001940">
    <property type="component" value="Chromosome V"/>
</dbReference>
<accession>Q9XVJ4</accession>
<dbReference type="Pfam" id="PF03268">
    <property type="entry name" value="DUF267"/>
    <property type="match status" value="1"/>
</dbReference>
<dbReference type="eggNOG" id="ENOG502TGN1">
    <property type="taxonomic scope" value="Eukaryota"/>
</dbReference>
<organism evidence="2 3">
    <name type="scientific">Caenorhabditis elegans</name>
    <dbReference type="NCBI Taxonomy" id="6239"/>
    <lineage>
        <taxon>Eukaryota</taxon>
        <taxon>Metazoa</taxon>
        <taxon>Ecdysozoa</taxon>
        <taxon>Nematoda</taxon>
        <taxon>Chromadorea</taxon>
        <taxon>Rhabditida</taxon>
        <taxon>Rhabditina</taxon>
        <taxon>Rhabditomorpha</taxon>
        <taxon>Rhabditoidea</taxon>
        <taxon>Rhabditidae</taxon>
        <taxon>Peloderinae</taxon>
        <taxon>Caenorhabditis</taxon>
    </lineage>
</organism>
<feature type="transmembrane region" description="Helical" evidence="1">
    <location>
        <begin position="80"/>
        <end position="106"/>
    </location>
</feature>
<dbReference type="OrthoDB" id="5795668at2759"/>
<keyword evidence="1" id="KW-0472">Membrane</keyword>
<feature type="transmembrane region" description="Helical" evidence="1">
    <location>
        <begin position="282"/>
        <end position="303"/>
    </location>
</feature>
<keyword evidence="2" id="KW-0675">Receptor</keyword>
<gene>
    <name evidence="2 4" type="primary">srr-7</name>
    <name evidence="2" type="ORF">CELE_T01G5.4</name>
    <name evidence="4" type="ORF">T01G5.4</name>
</gene>
<dbReference type="InterPro" id="IPR004950">
    <property type="entry name" value="DUF267_CAE_spp"/>
</dbReference>
<dbReference type="EMBL" id="BX284605">
    <property type="protein sequence ID" value="CAB03264.2"/>
    <property type="molecule type" value="Genomic_DNA"/>
</dbReference>
<evidence type="ECO:0000313" key="2">
    <source>
        <dbReference type="EMBL" id="CAB03264.2"/>
    </source>
</evidence>
<sequence>MSSNLPVSFDDKAQSDLLGPFRFLIKLTLLDCSTKSKCCGLLTTLIAIGIIVALLARVGLLMETDGKPLSFAWAECNFFGFPAIFPALSAVSILSWTKSLFFPNFVKKLIRLRNLRLEPNQKLDSYGRIHVVALIFSIPWLIAMMSWILYNYVENATIYFGATEESKVIYRVALIISNFYIWFISTVCLAFFVLVFTSINREVSHFNQELEKSKNEKTLKSIGILEKFDFRQNEILELILFANQSLSSFGSVTPLFLFYGLINGVYLTSFFDDLPTLYKVILGLNLAAIIIYNFIILSTACALQEHLATSTRILINHYEFECSKDSTVYQTYRLMVDRFQKVDTRMYVVSAIPITRSTFAAASFIVPNMGFLLVIIKKVLIENGGHV</sequence>
<dbReference type="STRING" id="6239.T01G5.4.1"/>
<keyword evidence="3" id="KW-1185">Reference proteome</keyword>
<dbReference type="PIR" id="T24307">
    <property type="entry name" value="T24307"/>
</dbReference>
<protein>
    <submittedName>
        <fullName evidence="2">Gustatory receptor</fullName>
    </submittedName>
</protein>
<feature type="transmembrane region" description="Helical" evidence="1">
    <location>
        <begin position="39"/>
        <end position="60"/>
    </location>
</feature>
<feature type="transmembrane region" description="Helical" evidence="1">
    <location>
        <begin position="169"/>
        <end position="196"/>
    </location>
</feature>
<feature type="transmembrane region" description="Helical" evidence="1">
    <location>
        <begin position="238"/>
        <end position="262"/>
    </location>
</feature>
<feature type="transmembrane region" description="Helical" evidence="1">
    <location>
        <begin position="127"/>
        <end position="149"/>
    </location>
</feature>
<name>Q9XVJ4_CAEEL</name>
<evidence type="ECO:0000313" key="3">
    <source>
        <dbReference type="Proteomes" id="UP000001940"/>
    </source>
</evidence>
<reference evidence="2 3" key="1">
    <citation type="journal article" date="1998" name="Science">
        <title>Genome sequence of the nematode C. elegans: a platform for investigating biology.</title>
        <authorList>
            <consortium name="The C. elegans sequencing consortium"/>
            <person name="Sulson J.E."/>
            <person name="Waterston R."/>
        </authorList>
    </citation>
    <scope>NUCLEOTIDE SEQUENCE [LARGE SCALE GENOMIC DNA]</scope>
    <source>
        <strain evidence="2 3">Bristol N2</strain>
    </source>
</reference>
<dbReference type="SMR" id="Q9XVJ4"/>
<proteinExistence type="predicted"/>
<dbReference type="UCSC" id="T01G5.4">
    <property type="organism name" value="c. elegans"/>
</dbReference>
<dbReference type="AGR" id="WB:WBGene00005658"/>
<evidence type="ECO:0000313" key="4">
    <source>
        <dbReference type="WormBase" id="T01G5.4"/>
    </source>
</evidence>
<dbReference type="PANTHER" id="PTHR31930:SF3">
    <property type="entry name" value="GUSTATORY RECEPTOR-RELATED"/>
    <property type="match status" value="1"/>
</dbReference>
<dbReference type="PaxDb" id="6239-T01G5.4"/>
<dbReference type="FunCoup" id="Q9XVJ4">
    <property type="interactions" value="80"/>
</dbReference>
<dbReference type="AlphaFoldDB" id="Q9XVJ4"/>
<dbReference type="InParanoid" id="Q9XVJ4"/>
<keyword evidence="1" id="KW-1133">Transmembrane helix</keyword>
<dbReference type="PANTHER" id="PTHR31930">
    <property type="entry name" value="SERPENTINE RECEPTOR, CLASS R"/>
    <property type="match status" value="1"/>
</dbReference>
<dbReference type="HOGENOM" id="CLU_043079_0_0_1"/>
<dbReference type="PhylomeDB" id="Q9XVJ4"/>
<evidence type="ECO:0000256" key="1">
    <source>
        <dbReference type="SAM" id="Phobius"/>
    </source>
</evidence>